<feature type="compositionally biased region" description="Low complexity" evidence="7">
    <location>
        <begin position="302"/>
        <end position="311"/>
    </location>
</feature>
<keyword evidence="3" id="KW-0677">Repeat</keyword>
<keyword evidence="2" id="KW-0479">Metal-binding</keyword>
<feature type="region of interest" description="Disordered" evidence="7">
    <location>
        <begin position="1"/>
        <end position="43"/>
    </location>
</feature>
<evidence type="ECO:0000256" key="1">
    <source>
        <dbReference type="ARBA" id="ARBA00004123"/>
    </source>
</evidence>
<gene>
    <name evidence="9" type="primary">Ctcfl_0</name>
    <name evidence="9" type="ORF">GWK47_013573</name>
</gene>
<comment type="subcellular location">
    <subcellularLocation>
        <location evidence="1">Nucleus</location>
    </subcellularLocation>
</comment>
<feature type="domain" description="C2H2-type" evidence="8">
    <location>
        <begin position="132"/>
        <end position="155"/>
    </location>
</feature>
<dbReference type="AlphaFoldDB" id="A0A8J5CL14"/>
<evidence type="ECO:0000259" key="8">
    <source>
        <dbReference type="SMART" id="SM00355"/>
    </source>
</evidence>
<evidence type="ECO:0000256" key="3">
    <source>
        <dbReference type="ARBA" id="ARBA00022737"/>
    </source>
</evidence>
<evidence type="ECO:0000256" key="6">
    <source>
        <dbReference type="ARBA" id="ARBA00023242"/>
    </source>
</evidence>
<dbReference type="InterPro" id="IPR013087">
    <property type="entry name" value="Znf_C2H2_type"/>
</dbReference>
<evidence type="ECO:0000313" key="10">
    <source>
        <dbReference type="Proteomes" id="UP000770661"/>
    </source>
</evidence>
<feature type="compositionally biased region" description="Basic and acidic residues" evidence="7">
    <location>
        <begin position="351"/>
        <end position="363"/>
    </location>
</feature>
<keyword evidence="10" id="KW-1185">Reference proteome</keyword>
<dbReference type="GO" id="GO:0005634">
    <property type="term" value="C:nucleus"/>
    <property type="evidence" value="ECO:0007669"/>
    <property type="project" value="UniProtKB-SubCell"/>
</dbReference>
<accession>A0A8J5CL14</accession>
<dbReference type="PANTHER" id="PTHR24406">
    <property type="entry name" value="TRANSCRIPTIONAL REPRESSOR CTCFL-RELATED"/>
    <property type="match status" value="1"/>
</dbReference>
<dbReference type="Proteomes" id="UP000770661">
    <property type="component" value="Unassembled WGS sequence"/>
</dbReference>
<feature type="compositionally biased region" description="Low complexity" evidence="7">
    <location>
        <begin position="1"/>
        <end position="14"/>
    </location>
</feature>
<evidence type="ECO:0000256" key="2">
    <source>
        <dbReference type="ARBA" id="ARBA00022723"/>
    </source>
</evidence>
<feature type="region of interest" description="Disordered" evidence="7">
    <location>
        <begin position="283"/>
        <end position="363"/>
    </location>
</feature>
<feature type="compositionally biased region" description="Pro residues" evidence="7">
    <location>
        <begin position="34"/>
        <end position="43"/>
    </location>
</feature>
<feature type="domain" description="C2H2-type" evidence="8">
    <location>
        <begin position="76"/>
        <end position="100"/>
    </location>
</feature>
<feature type="domain" description="C2H2-type" evidence="8">
    <location>
        <begin position="215"/>
        <end position="236"/>
    </location>
</feature>
<evidence type="ECO:0000256" key="7">
    <source>
        <dbReference type="SAM" id="MobiDB-lite"/>
    </source>
</evidence>
<dbReference type="OrthoDB" id="6347039at2759"/>
<evidence type="ECO:0000256" key="5">
    <source>
        <dbReference type="ARBA" id="ARBA00022833"/>
    </source>
</evidence>
<protein>
    <submittedName>
        <fullName evidence="9">Transcriptional repressor CTCFL</fullName>
    </submittedName>
</protein>
<proteinExistence type="predicted"/>
<feature type="domain" description="C2H2-type" evidence="8">
    <location>
        <begin position="241"/>
        <end position="264"/>
    </location>
</feature>
<dbReference type="EMBL" id="JACEEZ010020305">
    <property type="protein sequence ID" value="KAG0714720.1"/>
    <property type="molecule type" value="Genomic_DNA"/>
</dbReference>
<dbReference type="GO" id="GO:0008270">
    <property type="term" value="F:zinc ion binding"/>
    <property type="evidence" value="ECO:0007669"/>
    <property type="project" value="UniProtKB-KW"/>
</dbReference>
<name>A0A8J5CL14_CHIOP</name>
<sequence length="363" mass="41422">MVTIHSSTSSKKSSQPTYVTIDDEEGHEEKDPKPPPPGLATLPRTPPTVPIQVMFQVYQTTDVFKTYITKLAPEVFKCMYNGCIFAEDDSEAFINHIREHEREYRCCYCLVLMGTPEFLVQHIVTEHSHCQYQCRYCLYRALTKIYMGVHLKNFHPHEEPRYIKVETIQPHPPPNPPIDQFVRPYRCTFEECQYRTVDAEAFRTHVNNHGPFVILSCDFCHKHLHVIPLIDHMREHHMNEYQCPYCLHGDAEKERLLSHLLNCHSGRPGKVLLRKQIPTAVSSAAPCPDKAASQPPPPAPVVPESNSSSEVLKTQASESSSKPEEEEKDPLEIEPGFGQRMASRTSSTELDGAKGKPRYESFP</sequence>
<keyword evidence="5" id="KW-0862">Zinc</keyword>
<organism evidence="9 10">
    <name type="scientific">Chionoecetes opilio</name>
    <name type="common">Atlantic snow crab</name>
    <name type="synonym">Cancer opilio</name>
    <dbReference type="NCBI Taxonomy" id="41210"/>
    <lineage>
        <taxon>Eukaryota</taxon>
        <taxon>Metazoa</taxon>
        <taxon>Ecdysozoa</taxon>
        <taxon>Arthropoda</taxon>
        <taxon>Crustacea</taxon>
        <taxon>Multicrustacea</taxon>
        <taxon>Malacostraca</taxon>
        <taxon>Eumalacostraca</taxon>
        <taxon>Eucarida</taxon>
        <taxon>Decapoda</taxon>
        <taxon>Pleocyemata</taxon>
        <taxon>Brachyura</taxon>
        <taxon>Eubrachyura</taxon>
        <taxon>Majoidea</taxon>
        <taxon>Majidae</taxon>
        <taxon>Chionoecetes</taxon>
    </lineage>
</organism>
<evidence type="ECO:0000313" key="9">
    <source>
        <dbReference type="EMBL" id="KAG0714720.1"/>
    </source>
</evidence>
<keyword evidence="6" id="KW-0539">Nucleus</keyword>
<dbReference type="SMART" id="SM00355">
    <property type="entry name" value="ZnF_C2H2"/>
    <property type="match status" value="6"/>
</dbReference>
<dbReference type="InterPro" id="IPR050888">
    <property type="entry name" value="ZnF_C2H2-type_TF"/>
</dbReference>
<feature type="domain" description="C2H2-type" evidence="8">
    <location>
        <begin position="104"/>
        <end position="127"/>
    </location>
</feature>
<evidence type="ECO:0000256" key="4">
    <source>
        <dbReference type="ARBA" id="ARBA00022771"/>
    </source>
</evidence>
<reference evidence="9" key="1">
    <citation type="submission" date="2020-07" db="EMBL/GenBank/DDBJ databases">
        <title>The High-quality genome of the commercially important snow crab, Chionoecetes opilio.</title>
        <authorList>
            <person name="Jeong J.-H."/>
            <person name="Ryu S."/>
        </authorList>
    </citation>
    <scope>NUCLEOTIDE SEQUENCE</scope>
    <source>
        <strain evidence="9">MADBK_172401_WGS</strain>
        <tissue evidence="9">Digestive gland</tissue>
    </source>
</reference>
<feature type="domain" description="C2H2-type" evidence="8">
    <location>
        <begin position="185"/>
        <end position="209"/>
    </location>
</feature>
<keyword evidence="4" id="KW-0863">Zinc-finger</keyword>
<comment type="caution">
    <text evidence="9">The sequence shown here is derived from an EMBL/GenBank/DDBJ whole genome shotgun (WGS) entry which is preliminary data.</text>
</comment>